<keyword evidence="2" id="KW-1185">Reference proteome</keyword>
<protein>
    <submittedName>
        <fullName evidence="1">Uncharacterized protein</fullName>
    </submittedName>
</protein>
<dbReference type="HOGENOM" id="CLU_1254326_0_0_6"/>
<dbReference type="OrthoDB" id="1330858at2"/>
<organism evidence="1 2">
    <name type="scientific">Chania multitudinisentens RB-25</name>
    <dbReference type="NCBI Taxonomy" id="1441930"/>
    <lineage>
        <taxon>Bacteria</taxon>
        <taxon>Pseudomonadati</taxon>
        <taxon>Pseudomonadota</taxon>
        <taxon>Gammaproteobacteria</taxon>
        <taxon>Enterobacterales</taxon>
        <taxon>Yersiniaceae</taxon>
        <taxon>Chania</taxon>
    </lineage>
</organism>
<reference evidence="1 2" key="1">
    <citation type="submission" date="2014-01" db="EMBL/GenBank/DDBJ databases">
        <title>Isolation of Serratia multitudinisentens RB-25 from Ex-Landfill site.</title>
        <authorList>
            <person name="Robson E.H.J."/>
        </authorList>
    </citation>
    <scope>NUCLEOTIDE SEQUENCE [LARGE SCALE GENOMIC DNA]</scope>
    <source>
        <strain evidence="1 2">RB-25</strain>
    </source>
</reference>
<sequence>MFYFRINKLRIFDNHENAFLFFKRDLAQVQLISFITADAEVPLLDAWIAETDKIKKKNLLIQAVQQVASARILTKIANVKDNAVLTFGDTGYVLYQSTAIPEDFNWCLIATEGDDNIRLIGEQLDAVVNHPEFDAFASNLGTLLLGAANPTFAAGVIITKFLTNMAADILKKNTDDQLGILYMSLNRKEHYLYGERKRDGIPDLTGNMRIDYSIFAFK</sequence>
<accession>W0LGM3</accession>
<name>W0LGM3_9GAMM</name>
<evidence type="ECO:0000313" key="1">
    <source>
        <dbReference type="EMBL" id="AHG22871.1"/>
    </source>
</evidence>
<dbReference type="AlphaFoldDB" id="W0LGM3"/>
<proteinExistence type="predicted"/>
<dbReference type="RefSeq" id="WP_024912160.1">
    <property type="nucleotide sequence ID" value="NZ_CP007044.2"/>
</dbReference>
<dbReference type="eggNOG" id="ENOG5032TJI">
    <property type="taxonomic scope" value="Bacteria"/>
</dbReference>
<dbReference type="Proteomes" id="UP000019030">
    <property type="component" value="Chromosome"/>
</dbReference>
<gene>
    <name evidence="1" type="ORF">Z042_16425</name>
</gene>
<dbReference type="EMBL" id="CP007044">
    <property type="protein sequence ID" value="AHG22871.1"/>
    <property type="molecule type" value="Genomic_DNA"/>
</dbReference>
<dbReference type="KEGG" id="sfo:Z042_16425"/>
<evidence type="ECO:0000313" key="2">
    <source>
        <dbReference type="Proteomes" id="UP000019030"/>
    </source>
</evidence>
<reference evidence="1 2" key="2">
    <citation type="submission" date="2015-03" db="EMBL/GenBank/DDBJ databases">
        <authorList>
            <person name="Chan K.-G."/>
        </authorList>
    </citation>
    <scope>NUCLEOTIDE SEQUENCE [LARGE SCALE GENOMIC DNA]</scope>
    <source>
        <strain evidence="1 2">RB-25</strain>
    </source>
</reference>
<dbReference type="PATRIC" id="fig|1441930.4.peg.3237"/>